<dbReference type="Pfam" id="PF17667">
    <property type="entry name" value="Pkinase_fungal"/>
    <property type="match status" value="1"/>
</dbReference>
<dbReference type="PANTHER" id="PTHR38248:SF2">
    <property type="entry name" value="FUNK1 11"/>
    <property type="match status" value="1"/>
</dbReference>
<dbReference type="EMBL" id="ML170172">
    <property type="protein sequence ID" value="TDL22921.1"/>
    <property type="molecule type" value="Genomic_DNA"/>
</dbReference>
<feature type="domain" description="Fungal-type protein kinase" evidence="2">
    <location>
        <begin position="1"/>
        <end position="29"/>
    </location>
</feature>
<dbReference type="InterPro" id="IPR040976">
    <property type="entry name" value="Pkinase_fungal"/>
</dbReference>
<feature type="compositionally biased region" description="Basic and acidic residues" evidence="1">
    <location>
        <begin position="193"/>
        <end position="204"/>
    </location>
</feature>
<dbReference type="AlphaFoldDB" id="A0A4Y7Q6G3"/>
<name>A0A4Y7Q6G3_9AGAM</name>
<dbReference type="VEuPathDB" id="FungiDB:BD410DRAFT_182873"/>
<reference evidence="3 4" key="1">
    <citation type="submission" date="2018-06" db="EMBL/GenBank/DDBJ databases">
        <title>A transcriptomic atlas of mushroom development highlights an independent origin of complex multicellularity.</title>
        <authorList>
            <consortium name="DOE Joint Genome Institute"/>
            <person name="Krizsan K."/>
            <person name="Almasi E."/>
            <person name="Merenyi Z."/>
            <person name="Sahu N."/>
            <person name="Viragh M."/>
            <person name="Koszo T."/>
            <person name="Mondo S."/>
            <person name="Kiss B."/>
            <person name="Balint B."/>
            <person name="Kues U."/>
            <person name="Barry K."/>
            <person name="Hegedus J.C."/>
            <person name="Henrissat B."/>
            <person name="Johnson J."/>
            <person name="Lipzen A."/>
            <person name="Ohm R."/>
            <person name="Nagy I."/>
            <person name="Pangilinan J."/>
            <person name="Yan J."/>
            <person name="Xiong Y."/>
            <person name="Grigoriev I.V."/>
            <person name="Hibbett D.S."/>
            <person name="Nagy L.G."/>
        </authorList>
    </citation>
    <scope>NUCLEOTIDE SEQUENCE [LARGE SCALE GENOMIC DNA]</scope>
    <source>
        <strain evidence="3 4">SZMC22713</strain>
    </source>
</reference>
<dbReference type="PANTHER" id="PTHR38248">
    <property type="entry name" value="FUNK1 6"/>
    <property type="match status" value="1"/>
</dbReference>
<evidence type="ECO:0000256" key="1">
    <source>
        <dbReference type="SAM" id="MobiDB-lite"/>
    </source>
</evidence>
<proteinExistence type="predicted"/>
<keyword evidence="4" id="KW-1185">Reference proteome</keyword>
<dbReference type="Proteomes" id="UP000294933">
    <property type="component" value="Unassembled WGS sequence"/>
</dbReference>
<feature type="region of interest" description="Disordered" evidence="1">
    <location>
        <begin position="131"/>
        <end position="237"/>
    </location>
</feature>
<dbReference type="OrthoDB" id="5569250at2759"/>
<sequence length="237" mass="26807">MAIHILFGTATHDADHDLESLFYVFCWICITRAGPGRSRKDFKFENSHLAKWAGKPTDTPVDIGCKKSTSVQVEWFEPWILNEFHPYFHGLRTCAMALRNILFPSGSKRKPTLHEDFLKVFQTALDGLPDDPDDALGVVSDGEGSDETNTFDKHLHQARHLRKEEQATGLKRKARVLGDFEEEEEEEEDGDSDDGKVSRHRTEDLFDGGSPSGRLAQSIGSMPYQSSRESVKKRTRL</sequence>
<protein>
    <recommendedName>
        <fullName evidence="2">Fungal-type protein kinase domain-containing protein</fullName>
    </recommendedName>
</protein>
<organism evidence="3 4">
    <name type="scientific">Rickenella mellea</name>
    <dbReference type="NCBI Taxonomy" id="50990"/>
    <lineage>
        <taxon>Eukaryota</taxon>
        <taxon>Fungi</taxon>
        <taxon>Dikarya</taxon>
        <taxon>Basidiomycota</taxon>
        <taxon>Agaricomycotina</taxon>
        <taxon>Agaricomycetes</taxon>
        <taxon>Hymenochaetales</taxon>
        <taxon>Rickenellaceae</taxon>
        <taxon>Rickenella</taxon>
    </lineage>
</organism>
<evidence type="ECO:0000313" key="4">
    <source>
        <dbReference type="Proteomes" id="UP000294933"/>
    </source>
</evidence>
<dbReference type="STRING" id="50990.A0A4Y7Q6G3"/>
<evidence type="ECO:0000313" key="3">
    <source>
        <dbReference type="EMBL" id="TDL22921.1"/>
    </source>
</evidence>
<feature type="compositionally biased region" description="Acidic residues" evidence="1">
    <location>
        <begin position="179"/>
        <end position="192"/>
    </location>
</feature>
<accession>A0A4Y7Q6G3</accession>
<gene>
    <name evidence="3" type="ORF">BD410DRAFT_182873</name>
</gene>
<feature type="compositionally biased region" description="Polar residues" evidence="1">
    <location>
        <begin position="218"/>
        <end position="228"/>
    </location>
</feature>
<evidence type="ECO:0000259" key="2">
    <source>
        <dbReference type="Pfam" id="PF17667"/>
    </source>
</evidence>